<evidence type="ECO:0000259" key="2">
    <source>
        <dbReference type="Pfam" id="PF06985"/>
    </source>
</evidence>
<dbReference type="PANTHER" id="PTHR33112:SF12">
    <property type="entry name" value="HETEROKARYON INCOMPATIBILITY DOMAIN-CONTAINING PROTEIN"/>
    <property type="match status" value="1"/>
</dbReference>
<protein>
    <recommendedName>
        <fullName evidence="2">Heterokaryon incompatibility domain-containing protein</fullName>
    </recommendedName>
</protein>
<gene>
    <name evidence="3" type="ORF">BFJ72_g4592</name>
</gene>
<dbReference type="EMBL" id="MRDB01000012">
    <property type="protein sequence ID" value="RKL43179.1"/>
    <property type="molecule type" value="Genomic_DNA"/>
</dbReference>
<proteinExistence type="predicted"/>
<evidence type="ECO:0000256" key="1">
    <source>
        <dbReference type="SAM" id="MobiDB-lite"/>
    </source>
</evidence>
<sequence>MSSPAPLCECCSQIPLDPRILDAEAKRLRIRAPAWSLGVAIRIKNSSCPLCRLFISQWDPDFIADSSTVEVELRWILGPAGRWAFTTYGAQGYTWIGFSSGIETSGHPDPTSGLFLEPWTDPLVDTSRILRWISSCEELHRSECAMPTDLPFAEAFPGLRVLRVIDVEDHCVVEMTSLEKYIALSYVWGAVANFRLTKANRTTLLMPRSLEKVFKMLPNTIKDAITLTRRLGCRYLWVDALCLLQNNTEDLELGVNVMDLVYERAWLTIVAACGHDADARLPGVQEGTRDGSSNSFKIMPGVEMGIVTGLDGLLERPVYHSRAWTFQEQVLSRRVLYFVENKVFYRCRAAEHAEHFVDDLSQTSADWTPGASHSMSVLVNDPVIHLSTMLSLYTKRVLTNQNDTLRAMAGIIRRIAERMKCNFFQGLPTAMLDKFITFFADGTILHRRSTFPSYSWTGWRGCVDMNLQFTCENMTMTENTKMWLRDRTWIIWYKRNSSGITQLVWDPNASLPDMEYAGYRHRRPFRDGRYVPNQLDTRQTMPTEEVSFSREVPSYPMLQFWTLSLFYRISDVDVFRDSRAKLVNFVDIFMQSVVEDAAQQRKQYPERYEVPDENQVIISDEAAVKIESTVRRWHPEVYWPDGSDDLKTFKQPTTKRLCPHTKESDNCGCVLPYKERKMSAFQRPQVQNDCFKFDIDNRESFRNLQIVESLILHGEMDAILCSCAYEECQLAKWREHRECDCTQVYFGWRSIYEDAIRMYVILNVLEQFPETYDADGSPIEDYRNLAAYQQAVRSSTESGYRSEIAMFPHRDFLGIDKDQFWWNPRPHDIPRWKHIMRFDTNGFENYQKGLDRFGFSCSDDESDAESHNGSSTNSGNKSSAENDSDDGSSDEPEEKDPEEVENMFYTLEFYSLGLMSYDDFLNFEKLMEYRPSPPDVSHVRSILFQKGLPIEITDRILEYADYAPRGSLPQVEILGRDATKALVRSAMEKLDIPPALKRMMMRKIAYSGFAALILACMPHEQVVDCTIGDRTFILPWLLSASPEAGRPLGWLKRDRKVKVSDEEDNDNRKRMTLPMTNITLQKKEEYDFSDEEEAVENPKSIEVPWTIEPLLLNSTLKILRTLGTAWYGDELTGFVWPEHKNYNLEYFSLLESYVDAEGLSTILTHYPKLKGISIRLPDEDRETTINYDLGFSEDEECTLNFDDFGDVLRKHGQNFEKFDLNTFFFESYRTFQRNRGPGEGIIGSLRELKSLRHLGVSKEALIGEIEPLSRLSEVLPESIETLHL</sequence>
<organism evidence="3 4">
    <name type="scientific">Gibberella intermedia</name>
    <name type="common">Bulb rot disease fungus</name>
    <name type="synonym">Fusarium proliferatum</name>
    <dbReference type="NCBI Taxonomy" id="948311"/>
    <lineage>
        <taxon>Eukaryota</taxon>
        <taxon>Fungi</taxon>
        <taxon>Dikarya</taxon>
        <taxon>Ascomycota</taxon>
        <taxon>Pezizomycotina</taxon>
        <taxon>Sordariomycetes</taxon>
        <taxon>Hypocreomycetidae</taxon>
        <taxon>Hypocreales</taxon>
        <taxon>Nectriaceae</taxon>
        <taxon>Fusarium</taxon>
        <taxon>Fusarium fujikuroi species complex</taxon>
    </lineage>
</organism>
<dbReference type="InterPro" id="IPR010730">
    <property type="entry name" value="HET"/>
</dbReference>
<dbReference type="Proteomes" id="UP000283569">
    <property type="component" value="Unassembled WGS sequence"/>
</dbReference>
<dbReference type="PANTHER" id="PTHR33112">
    <property type="entry name" value="DOMAIN PROTEIN, PUTATIVE-RELATED"/>
    <property type="match status" value="1"/>
</dbReference>
<evidence type="ECO:0000313" key="3">
    <source>
        <dbReference type="EMBL" id="RKL43179.1"/>
    </source>
</evidence>
<feature type="compositionally biased region" description="Acidic residues" evidence="1">
    <location>
        <begin position="882"/>
        <end position="898"/>
    </location>
</feature>
<feature type="domain" description="Heterokaryon incompatibility" evidence="2">
    <location>
        <begin position="181"/>
        <end position="328"/>
    </location>
</feature>
<feature type="compositionally biased region" description="Low complexity" evidence="1">
    <location>
        <begin position="867"/>
        <end position="881"/>
    </location>
</feature>
<feature type="region of interest" description="Disordered" evidence="1">
    <location>
        <begin position="857"/>
        <end position="898"/>
    </location>
</feature>
<reference evidence="3 4" key="1">
    <citation type="journal article" date="2018" name="Sci. Rep.">
        <title>Characterisation of pathogen-specific regions and novel effector candidates in Fusarium oxysporum f. sp. cepae.</title>
        <authorList>
            <person name="Armitage A.D."/>
            <person name="Taylor A."/>
            <person name="Sobczyk M.K."/>
            <person name="Baxter L."/>
            <person name="Greenfield B.P."/>
            <person name="Bates H.J."/>
            <person name="Wilson F."/>
            <person name="Jackson A.C."/>
            <person name="Ott S."/>
            <person name="Harrison R.J."/>
            <person name="Clarkson J.P."/>
        </authorList>
    </citation>
    <scope>NUCLEOTIDE SEQUENCE [LARGE SCALE GENOMIC DNA]</scope>
    <source>
        <strain evidence="3 4">Fp_A8</strain>
    </source>
</reference>
<name>A0A420TNQ2_GIBIN</name>
<accession>A0A420TNQ2</accession>
<comment type="caution">
    <text evidence="3">The sequence shown here is derived from an EMBL/GenBank/DDBJ whole genome shotgun (WGS) entry which is preliminary data.</text>
</comment>
<dbReference type="Pfam" id="PF06985">
    <property type="entry name" value="HET"/>
    <property type="match status" value="1"/>
</dbReference>
<evidence type="ECO:0000313" key="4">
    <source>
        <dbReference type="Proteomes" id="UP000283569"/>
    </source>
</evidence>